<protein>
    <submittedName>
        <fullName evidence="7">RNA polymerase sigma-70 factor, ECF subfamily</fullName>
    </submittedName>
</protein>
<dbReference type="InterPro" id="IPR007627">
    <property type="entry name" value="RNA_pol_sigma70_r2"/>
</dbReference>
<keyword evidence="3" id="KW-0731">Sigma factor</keyword>
<evidence type="ECO:0000256" key="2">
    <source>
        <dbReference type="ARBA" id="ARBA00023015"/>
    </source>
</evidence>
<evidence type="ECO:0000256" key="4">
    <source>
        <dbReference type="ARBA" id="ARBA00023163"/>
    </source>
</evidence>
<dbReference type="InterPro" id="IPR013325">
    <property type="entry name" value="RNA_pol_sigma_r2"/>
</dbReference>
<keyword evidence="4" id="KW-0804">Transcription</keyword>
<reference evidence="7 8" key="1">
    <citation type="submission" date="2016-10" db="EMBL/GenBank/DDBJ databases">
        <authorList>
            <person name="Varghese N."/>
            <person name="Submissions S."/>
        </authorList>
    </citation>
    <scope>NUCLEOTIDE SEQUENCE [LARGE SCALE GENOMIC DNA]</scope>
    <source>
        <strain evidence="7 8">DSM 25353</strain>
    </source>
</reference>
<organism evidence="7 8">
    <name type="scientific">Hydrobacter penzbergensis</name>
    <dbReference type="NCBI Taxonomy" id="1235997"/>
    <lineage>
        <taxon>Bacteria</taxon>
        <taxon>Pseudomonadati</taxon>
        <taxon>Bacteroidota</taxon>
        <taxon>Chitinophagia</taxon>
        <taxon>Chitinophagales</taxon>
        <taxon>Chitinophagaceae</taxon>
        <taxon>Hydrobacter</taxon>
    </lineage>
</organism>
<dbReference type="SUPFAM" id="SSF88659">
    <property type="entry name" value="Sigma3 and sigma4 domains of RNA polymerase sigma factors"/>
    <property type="match status" value="1"/>
</dbReference>
<dbReference type="PANTHER" id="PTHR43133:SF46">
    <property type="entry name" value="RNA POLYMERASE SIGMA-70 FACTOR ECF SUBFAMILY"/>
    <property type="match status" value="1"/>
</dbReference>
<gene>
    <name evidence="7" type="ORF">SAMN05444410_1255</name>
</gene>
<dbReference type="GO" id="GO:0006352">
    <property type="term" value="P:DNA-templated transcription initiation"/>
    <property type="evidence" value="ECO:0007669"/>
    <property type="project" value="InterPro"/>
</dbReference>
<evidence type="ECO:0000313" key="7">
    <source>
        <dbReference type="EMBL" id="SDX67569.1"/>
    </source>
</evidence>
<comment type="caution">
    <text evidence="7">The sequence shown here is derived from an EMBL/GenBank/DDBJ whole genome shotgun (WGS) entry which is preliminary data.</text>
</comment>
<sequence>MVDQQKLVKDCLRHHAAAQKQLYDLFAASMLGVCYRYTKSMHDAEEVLQQGFIKVFGHLHQYKAEGELGAWIRRIMVNTAINYLKRKPQYQLDLSFEDSHLHPVTQAEPEWKLDMKDLLALVRQLPPGYQAIFNLHAVEGYTHVEIGKILGISEGTSRSQYSRARALLISWMGKNVVNGKKDKYAR</sequence>
<dbReference type="GO" id="GO:0016987">
    <property type="term" value="F:sigma factor activity"/>
    <property type="evidence" value="ECO:0007669"/>
    <property type="project" value="UniProtKB-KW"/>
</dbReference>
<dbReference type="InterPro" id="IPR014284">
    <property type="entry name" value="RNA_pol_sigma-70_dom"/>
</dbReference>
<evidence type="ECO:0000256" key="3">
    <source>
        <dbReference type="ARBA" id="ARBA00023082"/>
    </source>
</evidence>
<dbReference type="RefSeq" id="WP_092727024.1">
    <property type="nucleotide sequence ID" value="NZ_FNNO01000025.1"/>
</dbReference>
<evidence type="ECO:0000259" key="6">
    <source>
        <dbReference type="Pfam" id="PF08281"/>
    </source>
</evidence>
<dbReference type="Proteomes" id="UP000198711">
    <property type="component" value="Unassembled WGS sequence"/>
</dbReference>
<keyword evidence="8" id="KW-1185">Reference proteome</keyword>
<dbReference type="GO" id="GO:0003677">
    <property type="term" value="F:DNA binding"/>
    <property type="evidence" value="ECO:0007669"/>
    <property type="project" value="InterPro"/>
</dbReference>
<keyword evidence="2" id="KW-0805">Transcription regulation</keyword>
<comment type="similarity">
    <text evidence="1">Belongs to the sigma-70 factor family. ECF subfamily.</text>
</comment>
<dbReference type="SUPFAM" id="SSF88946">
    <property type="entry name" value="Sigma2 domain of RNA polymerase sigma factors"/>
    <property type="match status" value="1"/>
</dbReference>
<dbReference type="EMBL" id="FNNO01000025">
    <property type="protein sequence ID" value="SDX67569.1"/>
    <property type="molecule type" value="Genomic_DNA"/>
</dbReference>
<dbReference type="InterPro" id="IPR013324">
    <property type="entry name" value="RNA_pol_sigma_r3/r4-like"/>
</dbReference>
<dbReference type="AlphaFoldDB" id="A0A8X8LD09"/>
<dbReference type="Pfam" id="PF04542">
    <property type="entry name" value="Sigma70_r2"/>
    <property type="match status" value="1"/>
</dbReference>
<dbReference type="InterPro" id="IPR013249">
    <property type="entry name" value="RNA_pol_sigma70_r4_t2"/>
</dbReference>
<evidence type="ECO:0000313" key="8">
    <source>
        <dbReference type="Proteomes" id="UP000198711"/>
    </source>
</evidence>
<dbReference type="InterPro" id="IPR036388">
    <property type="entry name" value="WH-like_DNA-bd_sf"/>
</dbReference>
<dbReference type="NCBIfam" id="TIGR02937">
    <property type="entry name" value="sigma70-ECF"/>
    <property type="match status" value="1"/>
</dbReference>
<feature type="domain" description="RNA polymerase sigma-70 region 2" evidence="5">
    <location>
        <begin position="23"/>
        <end position="87"/>
    </location>
</feature>
<proteinExistence type="inferred from homology"/>
<evidence type="ECO:0000259" key="5">
    <source>
        <dbReference type="Pfam" id="PF04542"/>
    </source>
</evidence>
<feature type="domain" description="RNA polymerase sigma factor 70 region 4 type 2" evidence="6">
    <location>
        <begin position="117"/>
        <end position="168"/>
    </location>
</feature>
<dbReference type="Gene3D" id="1.10.1740.10">
    <property type="match status" value="1"/>
</dbReference>
<dbReference type="CDD" id="cd06171">
    <property type="entry name" value="Sigma70_r4"/>
    <property type="match status" value="1"/>
</dbReference>
<dbReference type="Gene3D" id="1.10.10.10">
    <property type="entry name" value="Winged helix-like DNA-binding domain superfamily/Winged helix DNA-binding domain"/>
    <property type="match status" value="1"/>
</dbReference>
<dbReference type="Pfam" id="PF08281">
    <property type="entry name" value="Sigma70_r4_2"/>
    <property type="match status" value="1"/>
</dbReference>
<accession>A0A8X8LD09</accession>
<dbReference type="InterPro" id="IPR039425">
    <property type="entry name" value="RNA_pol_sigma-70-like"/>
</dbReference>
<evidence type="ECO:0000256" key="1">
    <source>
        <dbReference type="ARBA" id="ARBA00010641"/>
    </source>
</evidence>
<name>A0A8X8LD09_9BACT</name>
<dbReference type="PANTHER" id="PTHR43133">
    <property type="entry name" value="RNA POLYMERASE ECF-TYPE SIGMA FACTO"/>
    <property type="match status" value="1"/>
</dbReference>